<dbReference type="Proteomes" id="UP001165289">
    <property type="component" value="Unassembled WGS sequence"/>
</dbReference>
<evidence type="ECO:0000256" key="1">
    <source>
        <dbReference type="SAM" id="MobiDB-lite"/>
    </source>
</evidence>
<dbReference type="Gene3D" id="3.10.110.10">
    <property type="entry name" value="Ubiquitin Conjugating Enzyme"/>
    <property type="match status" value="1"/>
</dbReference>
<dbReference type="InterPro" id="IPR006575">
    <property type="entry name" value="RWD_dom"/>
</dbReference>
<feature type="domain" description="RWD" evidence="2">
    <location>
        <begin position="20"/>
        <end position="121"/>
    </location>
</feature>
<comment type="caution">
    <text evidence="3">The sequence shown here is derived from an EMBL/GenBank/DDBJ whole genome shotgun (WGS) entry which is preliminary data.</text>
</comment>
<proteinExistence type="predicted"/>
<dbReference type="SMART" id="SM00591">
    <property type="entry name" value="RWD"/>
    <property type="match status" value="1"/>
</dbReference>
<reference evidence="3 4" key="1">
    <citation type="journal article" date="2023" name="BMC Biol.">
        <title>The compact genome of the sponge Oopsacas minuta (Hexactinellida) is lacking key metazoan core genes.</title>
        <authorList>
            <person name="Santini S."/>
            <person name="Schenkelaars Q."/>
            <person name="Jourda C."/>
            <person name="Duchesne M."/>
            <person name="Belahbib H."/>
            <person name="Rocher C."/>
            <person name="Selva M."/>
            <person name="Riesgo A."/>
            <person name="Vervoort M."/>
            <person name="Leys S.P."/>
            <person name="Kodjabachian L."/>
            <person name="Le Bivic A."/>
            <person name="Borchiellini C."/>
            <person name="Claverie J.M."/>
            <person name="Renard E."/>
        </authorList>
    </citation>
    <scope>NUCLEOTIDE SEQUENCE [LARGE SCALE GENOMIC DNA]</scope>
    <source>
        <strain evidence="3">SPO-2</strain>
    </source>
</reference>
<sequence>MAEKLSSSSSSESSDEQLKEEFETLDSIYQDDDNFKILDPRSLTYKFYPTDFKEFIVQFDFTSSYPDDPPNIHMELLYNTKLRTEEKDAIIYALQTEADNLLGVQMVYSLLEWGKDNLDEVVAEFSAESNQANSSQLPKVRREKKEHLTKATKRKLANMTDAKGEKPRGWNWVDVIKHLSKTGDTTDSQPS</sequence>
<dbReference type="InterPro" id="IPR042770">
    <property type="entry name" value="RWDD4"/>
</dbReference>
<dbReference type="Pfam" id="PF05773">
    <property type="entry name" value="RWD"/>
    <property type="match status" value="1"/>
</dbReference>
<dbReference type="SUPFAM" id="SSF54495">
    <property type="entry name" value="UBC-like"/>
    <property type="match status" value="1"/>
</dbReference>
<keyword evidence="4" id="KW-1185">Reference proteome</keyword>
<feature type="region of interest" description="Disordered" evidence="1">
    <location>
        <begin position="129"/>
        <end position="167"/>
    </location>
</feature>
<dbReference type="AlphaFoldDB" id="A0AAV7JRU5"/>
<organism evidence="3 4">
    <name type="scientific">Oopsacas minuta</name>
    <dbReference type="NCBI Taxonomy" id="111878"/>
    <lineage>
        <taxon>Eukaryota</taxon>
        <taxon>Metazoa</taxon>
        <taxon>Porifera</taxon>
        <taxon>Hexactinellida</taxon>
        <taxon>Hexasterophora</taxon>
        <taxon>Lyssacinosida</taxon>
        <taxon>Leucopsacidae</taxon>
        <taxon>Oopsacas</taxon>
    </lineage>
</organism>
<dbReference type="InterPro" id="IPR016135">
    <property type="entry name" value="UBQ-conjugating_enzyme/RWD"/>
</dbReference>
<feature type="compositionally biased region" description="Low complexity" evidence="1">
    <location>
        <begin position="1"/>
        <end position="12"/>
    </location>
</feature>
<feature type="region of interest" description="Disordered" evidence="1">
    <location>
        <begin position="1"/>
        <end position="20"/>
    </location>
</feature>
<evidence type="ECO:0000313" key="3">
    <source>
        <dbReference type="EMBL" id="KAI6651540.1"/>
    </source>
</evidence>
<dbReference type="PANTHER" id="PTHR21275:SF1">
    <property type="entry name" value="RWD DOMAIN-CONTAINING PROTEIN 4"/>
    <property type="match status" value="1"/>
</dbReference>
<gene>
    <name evidence="3" type="ORF">LOD99_5148</name>
</gene>
<protein>
    <submittedName>
        <fullName evidence="3">RWD domain-containing protein 4</fullName>
    </submittedName>
</protein>
<dbReference type="EMBL" id="JAKMXF010000303">
    <property type="protein sequence ID" value="KAI6651540.1"/>
    <property type="molecule type" value="Genomic_DNA"/>
</dbReference>
<evidence type="ECO:0000259" key="2">
    <source>
        <dbReference type="PROSITE" id="PS50908"/>
    </source>
</evidence>
<accession>A0AAV7JRU5</accession>
<evidence type="ECO:0000313" key="4">
    <source>
        <dbReference type="Proteomes" id="UP001165289"/>
    </source>
</evidence>
<name>A0AAV7JRU5_9METZ</name>
<dbReference type="PROSITE" id="PS50908">
    <property type="entry name" value="RWD"/>
    <property type="match status" value="1"/>
</dbReference>
<dbReference type="PANTHER" id="PTHR21275">
    <property type="entry name" value="RWD DOMAIN-CONTAINING PROTEIN 4"/>
    <property type="match status" value="1"/>
</dbReference>